<dbReference type="FunFam" id="3.30.200.20:FF:001335">
    <property type="entry name" value="Calmodulin-binding receptor-like cytoplasmic kinase 2"/>
    <property type="match status" value="1"/>
</dbReference>
<evidence type="ECO:0000256" key="8">
    <source>
        <dbReference type="ARBA" id="ARBA00048679"/>
    </source>
</evidence>
<organism evidence="13 14">
    <name type="scientific">Carya illinoinensis</name>
    <name type="common">Pecan</name>
    <dbReference type="NCBI Taxonomy" id="32201"/>
    <lineage>
        <taxon>Eukaryota</taxon>
        <taxon>Viridiplantae</taxon>
        <taxon>Streptophyta</taxon>
        <taxon>Embryophyta</taxon>
        <taxon>Tracheophyta</taxon>
        <taxon>Spermatophyta</taxon>
        <taxon>Magnoliopsida</taxon>
        <taxon>eudicotyledons</taxon>
        <taxon>Gunneridae</taxon>
        <taxon>Pentapetalae</taxon>
        <taxon>rosids</taxon>
        <taxon>fabids</taxon>
        <taxon>Fagales</taxon>
        <taxon>Juglandaceae</taxon>
        <taxon>Carya</taxon>
    </lineage>
</organism>
<feature type="region of interest" description="Disordered" evidence="11">
    <location>
        <begin position="122"/>
        <end position="169"/>
    </location>
</feature>
<evidence type="ECO:0000313" key="13">
    <source>
        <dbReference type="EMBL" id="KAG6663553.1"/>
    </source>
</evidence>
<sequence>MGHKSNLSVAINRGTHQAHVSLYPLINLKSYLTLFLNHPPFHVLLSDFLSLPMKSPNSPFGGRKSTSGAQRTPERVPYSPSSAYSEVSTVGTSSSSGRSRVAVAARSVAGVFVACFTPPETKSSTYSVEDSEEFKAPSVASDGSRAGSERRRSSGVYASSNHSTHVREPGRAQFTMEDILKATRNFSPSFKIGQGGFGTVYKGRLEDGTVVAVKRAKKSVYDKHLGVEFQSEIRTLARVEHLNLVRFYGCLEHEDERIVVVEYVPNGTLREHLDCIHGDILDLAARLDIAIDVAHAITYLHMYTDHPIIHRDIKSSNILLTENLRAKVADFGFARLAADTDSGATHVSTQVKGTAGYLDPEYLRTYQLTEKSDVYSFGVLLVELVTGRRPIETKREIKERITARWAMKKFTDGDTISVLDPKVECSAANHLALEKILELAAQCLAPHRQNRPSMRTCAEILWSVRKDYRELSASDFRTLSRSSASIKEE</sequence>
<dbReference type="GO" id="GO:0004674">
    <property type="term" value="F:protein serine/threonine kinase activity"/>
    <property type="evidence" value="ECO:0007669"/>
    <property type="project" value="UniProtKB-KW"/>
</dbReference>
<dbReference type="EMBL" id="CM031810">
    <property type="protein sequence ID" value="KAG6663553.1"/>
    <property type="molecule type" value="Genomic_DNA"/>
</dbReference>
<comment type="caution">
    <text evidence="13">The sequence shown here is derived from an EMBL/GenBank/DDBJ whole genome shotgun (WGS) entry which is preliminary data.</text>
</comment>
<evidence type="ECO:0000256" key="7">
    <source>
        <dbReference type="ARBA" id="ARBA00047899"/>
    </source>
</evidence>
<dbReference type="FunFam" id="1.10.510.10:FF:000300">
    <property type="entry name" value="Calmodulin-binding receptor-like cytoplasmic kinase 3"/>
    <property type="match status" value="1"/>
</dbReference>
<evidence type="ECO:0000256" key="10">
    <source>
        <dbReference type="RuleBase" id="RU000304"/>
    </source>
</evidence>
<evidence type="ECO:0000256" key="3">
    <source>
        <dbReference type="ARBA" id="ARBA00022679"/>
    </source>
</evidence>
<evidence type="ECO:0000313" key="14">
    <source>
        <dbReference type="Proteomes" id="UP000811609"/>
    </source>
</evidence>
<keyword evidence="14" id="KW-1185">Reference proteome</keyword>
<keyword evidence="2 10" id="KW-0723">Serine/threonine-protein kinase</keyword>
<evidence type="ECO:0000256" key="1">
    <source>
        <dbReference type="ARBA" id="ARBA00012513"/>
    </source>
</evidence>
<keyword evidence="5" id="KW-0418">Kinase</keyword>
<evidence type="ECO:0000259" key="12">
    <source>
        <dbReference type="PROSITE" id="PS50011"/>
    </source>
</evidence>
<dbReference type="CDD" id="cd14066">
    <property type="entry name" value="STKc_IRAK"/>
    <property type="match status" value="1"/>
</dbReference>
<dbReference type="SMART" id="SM00220">
    <property type="entry name" value="S_TKc"/>
    <property type="match status" value="1"/>
</dbReference>
<evidence type="ECO:0000256" key="4">
    <source>
        <dbReference type="ARBA" id="ARBA00022741"/>
    </source>
</evidence>
<feature type="region of interest" description="Disordered" evidence="11">
    <location>
        <begin position="59"/>
        <end position="96"/>
    </location>
</feature>
<feature type="binding site" evidence="9">
    <location>
        <position position="218"/>
    </location>
    <ligand>
        <name>ATP</name>
        <dbReference type="ChEBI" id="CHEBI:30616"/>
    </ligand>
</feature>
<dbReference type="PROSITE" id="PS50011">
    <property type="entry name" value="PROTEIN_KINASE_DOM"/>
    <property type="match status" value="1"/>
</dbReference>
<name>A0A8T1RAZ6_CARIL</name>
<evidence type="ECO:0000256" key="2">
    <source>
        <dbReference type="ARBA" id="ARBA00022527"/>
    </source>
</evidence>
<keyword evidence="3" id="KW-0808">Transferase</keyword>
<dbReference type="InterPro" id="IPR017441">
    <property type="entry name" value="Protein_kinase_ATP_BS"/>
</dbReference>
<evidence type="ECO:0000256" key="11">
    <source>
        <dbReference type="SAM" id="MobiDB-lite"/>
    </source>
</evidence>
<accession>A0A8T1RAZ6</accession>
<dbReference type="PANTHER" id="PTHR47989:SF71">
    <property type="entry name" value="PROTEIN KINASE DOMAIN-CONTAINING PROTEIN"/>
    <property type="match status" value="1"/>
</dbReference>
<gene>
    <name evidence="13" type="ORF">CIPAW_02G032900</name>
</gene>
<dbReference type="Pfam" id="PF00069">
    <property type="entry name" value="Pkinase"/>
    <property type="match status" value="1"/>
</dbReference>
<evidence type="ECO:0000256" key="5">
    <source>
        <dbReference type="ARBA" id="ARBA00022777"/>
    </source>
</evidence>
<protein>
    <recommendedName>
        <fullName evidence="1">non-specific serine/threonine protein kinase</fullName>
        <ecNumber evidence="1">2.7.11.1</ecNumber>
    </recommendedName>
</protein>
<comment type="catalytic activity">
    <reaction evidence="8">
        <text>L-seryl-[protein] + ATP = O-phospho-L-seryl-[protein] + ADP + H(+)</text>
        <dbReference type="Rhea" id="RHEA:17989"/>
        <dbReference type="Rhea" id="RHEA-COMP:9863"/>
        <dbReference type="Rhea" id="RHEA-COMP:11604"/>
        <dbReference type="ChEBI" id="CHEBI:15378"/>
        <dbReference type="ChEBI" id="CHEBI:29999"/>
        <dbReference type="ChEBI" id="CHEBI:30616"/>
        <dbReference type="ChEBI" id="CHEBI:83421"/>
        <dbReference type="ChEBI" id="CHEBI:456216"/>
        <dbReference type="EC" id="2.7.11.1"/>
    </reaction>
</comment>
<dbReference type="PROSITE" id="PS00107">
    <property type="entry name" value="PROTEIN_KINASE_ATP"/>
    <property type="match status" value="1"/>
</dbReference>
<dbReference type="InterPro" id="IPR008271">
    <property type="entry name" value="Ser/Thr_kinase_AS"/>
</dbReference>
<comment type="similarity">
    <text evidence="10">Belongs to the protein kinase superfamily.</text>
</comment>
<dbReference type="InterPro" id="IPR000719">
    <property type="entry name" value="Prot_kinase_dom"/>
</dbReference>
<dbReference type="GO" id="GO:0005524">
    <property type="term" value="F:ATP binding"/>
    <property type="evidence" value="ECO:0007669"/>
    <property type="project" value="UniProtKB-UniRule"/>
</dbReference>
<dbReference type="PROSITE" id="PS00108">
    <property type="entry name" value="PROTEIN_KINASE_ST"/>
    <property type="match status" value="1"/>
</dbReference>
<feature type="compositionally biased region" description="Low complexity" evidence="11">
    <location>
        <begin position="87"/>
        <end position="96"/>
    </location>
</feature>
<proteinExistence type="inferred from homology"/>
<evidence type="ECO:0000256" key="9">
    <source>
        <dbReference type="PROSITE-ProRule" id="PRU10141"/>
    </source>
</evidence>
<evidence type="ECO:0000256" key="6">
    <source>
        <dbReference type="ARBA" id="ARBA00022840"/>
    </source>
</evidence>
<keyword evidence="4 9" id="KW-0547">Nucleotide-binding</keyword>
<dbReference type="AlphaFoldDB" id="A0A8T1RAZ6"/>
<dbReference type="PANTHER" id="PTHR47989">
    <property type="entry name" value="OS01G0750732 PROTEIN"/>
    <property type="match status" value="1"/>
</dbReference>
<feature type="domain" description="Protein kinase" evidence="12">
    <location>
        <begin position="186"/>
        <end position="463"/>
    </location>
</feature>
<dbReference type="EC" id="2.7.11.1" evidence="1"/>
<reference evidence="13" key="1">
    <citation type="submission" date="2020-12" db="EMBL/GenBank/DDBJ databases">
        <title>WGS assembly of Carya illinoinensis cv. Pawnee.</title>
        <authorList>
            <person name="Platts A."/>
            <person name="Shu S."/>
            <person name="Wright S."/>
            <person name="Barry K."/>
            <person name="Edger P."/>
            <person name="Pires J.C."/>
            <person name="Schmutz J."/>
        </authorList>
    </citation>
    <scope>NUCLEOTIDE SEQUENCE</scope>
    <source>
        <tissue evidence="13">Leaf</tissue>
    </source>
</reference>
<keyword evidence="6 9" id="KW-0067">ATP-binding</keyword>
<comment type="catalytic activity">
    <reaction evidence="7">
        <text>L-threonyl-[protein] + ATP = O-phospho-L-threonyl-[protein] + ADP + H(+)</text>
        <dbReference type="Rhea" id="RHEA:46608"/>
        <dbReference type="Rhea" id="RHEA-COMP:11060"/>
        <dbReference type="Rhea" id="RHEA-COMP:11605"/>
        <dbReference type="ChEBI" id="CHEBI:15378"/>
        <dbReference type="ChEBI" id="CHEBI:30013"/>
        <dbReference type="ChEBI" id="CHEBI:30616"/>
        <dbReference type="ChEBI" id="CHEBI:61977"/>
        <dbReference type="ChEBI" id="CHEBI:456216"/>
        <dbReference type="EC" id="2.7.11.1"/>
    </reaction>
</comment>
<dbReference type="Proteomes" id="UP000811609">
    <property type="component" value="Chromosome 2"/>
</dbReference>